<dbReference type="NCBIfam" id="NF033529">
    <property type="entry name" value="transpos_ISLre2"/>
    <property type="match status" value="1"/>
</dbReference>
<reference evidence="2 3" key="1">
    <citation type="submission" date="2016-11" db="EMBL/GenBank/DDBJ databases">
        <authorList>
            <person name="Varghese N."/>
            <person name="Submissions S."/>
        </authorList>
    </citation>
    <scope>NUCLEOTIDE SEQUENCE [LARGE SCALE GENOMIC DNA]</scope>
    <source>
        <strain evidence="2 3">DSM 19027</strain>
    </source>
</reference>
<dbReference type="OrthoDB" id="2162583at2"/>
<evidence type="ECO:0000256" key="1">
    <source>
        <dbReference type="ARBA" id="ARBA00006539"/>
    </source>
</evidence>
<evidence type="ECO:0000313" key="3">
    <source>
        <dbReference type="Proteomes" id="UP000324781"/>
    </source>
</evidence>
<dbReference type="EMBL" id="FQZP01000111">
    <property type="protein sequence ID" value="SHJ64357.1"/>
    <property type="molecule type" value="Genomic_DNA"/>
</dbReference>
<dbReference type="InterPro" id="IPR009620">
    <property type="entry name" value="UPF0236"/>
</dbReference>
<dbReference type="Pfam" id="PF06782">
    <property type="entry name" value="UPF0236"/>
    <property type="match status" value="1"/>
</dbReference>
<proteinExistence type="inferred from homology"/>
<dbReference type="Proteomes" id="UP000324781">
    <property type="component" value="Unassembled WGS sequence"/>
</dbReference>
<name>A0A1M6KZH9_9FIRM</name>
<organism evidence="2 3">
    <name type="scientific">Thermoclostridium caenicola</name>
    <dbReference type="NCBI Taxonomy" id="659425"/>
    <lineage>
        <taxon>Bacteria</taxon>
        <taxon>Bacillati</taxon>
        <taxon>Bacillota</taxon>
        <taxon>Clostridia</taxon>
        <taxon>Eubacteriales</taxon>
        <taxon>Oscillospiraceae</taxon>
        <taxon>Thermoclostridium</taxon>
    </lineage>
</organism>
<protein>
    <recommendedName>
        <fullName evidence="4">ISLre2 family transposase</fullName>
    </recommendedName>
</protein>
<comment type="similarity">
    <text evidence="1">Belongs to the UPF0236 family.</text>
</comment>
<gene>
    <name evidence="2" type="ORF">SAMN05444373_11111</name>
</gene>
<accession>A0A1M6KZH9</accession>
<evidence type="ECO:0008006" key="4">
    <source>
        <dbReference type="Google" id="ProtNLM"/>
    </source>
</evidence>
<dbReference type="RefSeq" id="WP_149679755.1">
    <property type="nucleotide sequence ID" value="NZ_FQZP01000111.1"/>
</dbReference>
<sequence length="461" mass="52876">MIVREIYEKIINELEKSIADELLNGSDFSELAATVHDYVNKLGTRILEQIVEDADKAFKDSSERKRHWQIVRKDTRSVLTAMGEVKISRNYYRHKVTGEYAHLADEVLKLPAYDRVEEGLKADLILKASGMSYSRAGRANRHAEVSRQTVMNCIREVGTLKHVPERNKKKQVSILYVEADEDHVAHQDGQNRQAKLVYVHEGARRNGKRCELQNVHYFATTSTDNETLWTEVLDYIEQTYELEQVERIYIAGDGAGWIKAGQNYLPKSVPILDAYHRNKYIRKAAGGDDIQVKRLMDALRAGDKKATAKELKLCYEKAETEGHRKRVLETRKYLFDNWKSIENATKYPDVIGCSAEGHVSHVLSERLSSRPMGWSLVGSEQMSRLRAFVHNGGNIHAAIKKQRQNEIRLNRKKEKSIRKRMVKGFEKIGNIPALQMSGRTSRIYWILRGLQHGSLLYRVGG</sequence>
<evidence type="ECO:0000313" key="2">
    <source>
        <dbReference type="EMBL" id="SHJ64357.1"/>
    </source>
</evidence>
<dbReference type="AlphaFoldDB" id="A0A1M6KZH9"/>
<keyword evidence="3" id="KW-1185">Reference proteome</keyword>